<organism evidence="1 2">
    <name type="scientific">Coprinellus micaceus</name>
    <name type="common">Glistening ink-cap mushroom</name>
    <name type="synonym">Coprinus micaceus</name>
    <dbReference type="NCBI Taxonomy" id="71717"/>
    <lineage>
        <taxon>Eukaryota</taxon>
        <taxon>Fungi</taxon>
        <taxon>Dikarya</taxon>
        <taxon>Basidiomycota</taxon>
        <taxon>Agaricomycotina</taxon>
        <taxon>Agaricomycetes</taxon>
        <taxon>Agaricomycetidae</taxon>
        <taxon>Agaricales</taxon>
        <taxon>Agaricineae</taxon>
        <taxon>Psathyrellaceae</taxon>
        <taxon>Coprinellus</taxon>
    </lineage>
</organism>
<dbReference type="EMBL" id="QPFP01000104">
    <property type="protein sequence ID" value="TEB21709.1"/>
    <property type="molecule type" value="Genomic_DNA"/>
</dbReference>
<gene>
    <name evidence="1" type="ORF">FA13DRAFT_1799573</name>
</gene>
<dbReference type="AlphaFoldDB" id="A0A4Y7SKE4"/>
<evidence type="ECO:0000313" key="2">
    <source>
        <dbReference type="Proteomes" id="UP000298030"/>
    </source>
</evidence>
<accession>A0A4Y7SKE4</accession>
<evidence type="ECO:0000313" key="1">
    <source>
        <dbReference type="EMBL" id="TEB21709.1"/>
    </source>
</evidence>
<name>A0A4Y7SKE4_COPMI</name>
<dbReference type="Proteomes" id="UP000298030">
    <property type="component" value="Unassembled WGS sequence"/>
</dbReference>
<sequence>MSTTNSTPSLGLTVQSLADGTSIIQRSLPTEFFLAIKENVANPHEESTTPPIEFYSRTPDGRKRLGVPLSLCENGVGVEDGERMVSLLPYGFDTAPSGMIQILVTWPGYWNDAMTFSIGPDNEVTLQQLATFAARKFRVFYEKASDAFLPGTHDANGVYTLGPNCVANYDNITLRRVWYGLTVWVLELSFTP</sequence>
<keyword evidence="2" id="KW-1185">Reference proteome</keyword>
<reference evidence="1 2" key="1">
    <citation type="journal article" date="2019" name="Nat. Ecol. Evol.">
        <title>Megaphylogeny resolves global patterns of mushroom evolution.</title>
        <authorList>
            <person name="Varga T."/>
            <person name="Krizsan K."/>
            <person name="Foldi C."/>
            <person name="Dima B."/>
            <person name="Sanchez-Garcia M."/>
            <person name="Sanchez-Ramirez S."/>
            <person name="Szollosi G.J."/>
            <person name="Szarkandi J.G."/>
            <person name="Papp V."/>
            <person name="Albert L."/>
            <person name="Andreopoulos W."/>
            <person name="Angelini C."/>
            <person name="Antonin V."/>
            <person name="Barry K.W."/>
            <person name="Bougher N.L."/>
            <person name="Buchanan P."/>
            <person name="Buyck B."/>
            <person name="Bense V."/>
            <person name="Catcheside P."/>
            <person name="Chovatia M."/>
            <person name="Cooper J."/>
            <person name="Damon W."/>
            <person name="Desjardin D."/>
            <person name="Finy P."/>
            <person name="Geml J."/>
            <person name="Haridas S."/>
            <person name="Hughes K."/>
            <person name="Justo A."/>
            <person name="Karasinski D."/>
            <person name="Kautmanova I."/>
            <person name="Kiss B."/>
            <person name="Kocsube S."/>
            <person name="Kotiranta H."/>
            <person name="LaButti K.M."/>
            <person name="Lechner B.E."/>
            <person name="Liimatainen K."/>
            <person name="Lipzen A."/>
            <person name="Lukacs Z."/>
            <person name="Mihaltcheva S."/>
            <person name="Morgado L.N."/>
            <person name="Niskanen T."/>
            <person name="Noordeloos M.E."/>
            <person name="Ohm R.A."/>
            <person name="Ortiz-Santana B."/>
            <person name="Ovrebo C."/>
            <person name="Racz N."/>
            <person name="Riley R."/>
            <person name="Savchenko A."/>
            <person name="Shiryaev A."/>
            <person name="Soop K."/>
            <person name="Spirin V."/>
            <person name="Szebenyi C."/>
            <person name="Tomsovsky M."/>
            <person name="Tulloss R.E."/>
            <person name="Uehling J."/>
            <person name="Grigoriev I.V."/>
            <person name="Vagvolgyi C."/>
            <person name="Papp T."/>
            <person name="Martin F.M."/>
            <person name="Miettinen O."/>
            <person name="Hibbett D.S."/>
            <person name="Nagy L.G."/>
        </authorList>
    </citation>
    <scope>NUCLEOTIDE SEQUENCE [LARGE SCALE GENOMIC DNA]</scope>
    <source>
        <strain evidence="1 2">FP101781</strain>
    </source>
</reference>
<comment type="caution">
    <text evidence="1">The sequence shown here is derived from an EMBL/GenBank/DDBJ whole genome shotgun (WGS) entry which is preliminary data.</text>
</comment>
<proteinExistence type="predicted"/>
<protein>
    <submittedName>
        <fullName evidence="1">Uncharacterized protein</fullName>
    </submittedName>
</protein>